<dbReference type="CDD" id="cd00093">
    <property type="entry name" value="HTH_XRE"/>
    <property type="match status" value="1"/>
</dbReference>
<feature type="domain" description="HTH cro/C1-type" evidence="1">
    <location>
        <begin position="9"/>
        <end position="65"/>
    </location>
</feature>
<accession>A0AA49X3D3</accession>
<dbReference type="SUPFAM" id="SSF47413">
    <property type="entry name" value="lambda repressor-like DNA-binding domains"/>
    <property type="match status" value="1"/>
</dbReference>
<name>A0AA49X3D3_9VIRU</name>
<dbReference type="InterPro" id="IPR001387">
    <property type="entry name" value="Cro/C1-type_HTH"/>
</dbReference>
<organism evidence="2">
    <name type="scientific">Firmicutes phage HS16</name>
    <dbReference type="NCBI Taxonomy" id="3056394"/>
    <lineage>
        <taxon>Viruses</taxon>
    </lineage>
</organism>
<proteinExistence type="predicted"/>
<dbReference type="GO" id="GO:0003677">
    <property type="term" value="F:DNA binding"/>
    <property type="evidence" value="ECO:0007669"/>
    <property type="project" value="InterPro"/>
</dbReference>
<dbReference type="EMBL" id="OQ890324">
    <property type="protein sequence ID" value="WLJ26277.1"/>
    <property type="molecule type" value="Genomic_DNA"/>
</dbReference>
<evidence type="ECO:0000259" key="1">
    <source>
        <dbReference type="PROSITE" id="PS50943"/>
    </source>
</evidence>
<sequence>MEVERYGTLKGLLVQKNIKQEDLANQIGMDRTTFNIKINRYRGRDFTLSEAIAISKAIEEPIDNFF</sequence>
<reference evidence="2" key="1">
    <citation type="submission" date="2023-04" db="EMBL/GenBank/DDBJ databases">
        <title>The human skin virome in hidradenitis suppurativa patients.</title>
        <authorList>
            <person name="Jansen D."/>
        </authorList>
    </citation>
    <scope>NUCLEOTIDE SEQUENCE</scope>
    <source>
        <strain evidence="2">VC4_HSPhageA</strain>
    </source>
</reference>
<dbReference type="InterPro" id="IPR010982">
    <property type="entry name" value="Lambda_DNA-bd_dom_sf"/>
</dbReference>
<protein>
    <submittedName>
        <fullName evidence="2">XRE-family like protein</fullName>
    </submittedName>
</protein>
<evidence type="ECO:0000313" key="2">
    <source>
        <dbReference type="EMBL" id="WLJ26277.1"/>
    </source>
</evidence>
<dbReference type="PROSITE" id="PS50943">
    <property type="entry name" value="HTH_CROC1"/>
    <property type="match status" value="1"/>
</dbReference>
<dbReference type="Gene3D" id="1.10.260.40">
    <property type="entry name" value="lambda repressor-like DNA-binding domains"/>
    <property type="match status" value="1"/>
</dbReference>